<dbReference type="Proteomes" id="UP001418222">
    <property type="component" value="Unassembled WGS sequence"/>
</dbReference>
<accession>A0AAP0BK10</accession>
<evidence type="ECO:0000313" key="1">
    <source>
        <dbReference type="EMBL" id="KAK8942567.1"/>
    </source>
</evidence>
<reference evidence="1 2" key="1">
    <citation type="journal article" date="2022" name="Nat. Plants">
        <title>Genomes of leafy and leafless Platanthera orchids illuminate the evolution of mycoheterotrophy.</title>
        <authorList>
            <person name="Li M.H."/>
            <person name="Liu K.W."/>
            <person name="Li Z."/>
            <person name="Lu H.C."/>
            <person name="Ye Q.L."/>
            <person name="Zhang D."/>
            <person name="Wang J.Y."/>
            <person name="Li Y.F."/>
            <person name="Zhong Z.M."/>
            <person name="Liu X."/>
            <person name="Yu X."/>
            <person name="Liu D.K."/>
            <person name="Tu X.D."/>
            <person name="Liu B."/>
            <person name="Hao Y."/>
            <person name="Liao X.Y."/>
            <person name="Jiang Y.T."/>
            <person name="Sun W.H."/>
            <person name="Chen J."/>
            <person name="Chen Y.Q."/>
            <person name="Ai Y."/>
            <person name="Zhai J.W."/>
            <person name="Wu S.S."/>
            <person name="Zhou Z."/>
            <person name="Hsiao Y.Y."/>
            <person name="Wu W.L."/>
            <person name="Chen Y.Y."/>
            <person name="Lin Y.F."/>
            <person name="Hsu J.L."/>
            <person name="Li C.Y."/>
            <person name="Wang Z.W."/>
            <person name="Zhao X."/>
            <person name="Zhong W.Y."/>
            <person name="Ma X.K."/>
            <person name="Ma L."/>
            <person name="Huang J."/>
            <person name="Chen G.Z."/>
            <person name="Huang M.Z."/>
            <person name="Huang L."/>
            <person name="Peng D.H."/>
            <person name="Luo Y.B."/>
            <person name="Zou S.Q."/>
            <person name="Chen S.P."/>
            <person name="Lan S."/>
            <person name="Tsai W.C."/>
            <person name="Van de Peer Y."/>
            <person name="Liu Z.J."/>
        </authorList>
    </citation>
    <scope>NUCLEOTIDE SEQUENCE [LARGE SCALE GENOMIC DNA]</scope>
    <source>
        <strain evidence="1">Lor287</strain>
    </source>
</reference>
<comment type="caution">
    <text evidence="1">The sequence shown here is derived from an EMBL/GenBank/DDBJ whole genome shotgun (WGS) entry which is preliminary data.</text>
</comment>
<dbReference type="AlphaFoldDB" id="A0AAP0BK10"/>
<name>A0AAP0BK10_9ASPA</name>
<gene>
    <name evidence="1" type="ORF">KSP39_PZI008825</name>
</gene>
<dbReference type="EMBL" id="JBBWWQ010000007">
    <property type="protein sequence ID" value="KAK8942567.1"/>
    <property type="molecule type" value="Genomic_DNA"/>
</dbReference>
<sequence>MKLLEGALSLMRILDGSALAEAVDVTRVRAARSRCPDEMVAAGSAGGRRRQRVLPAARGRVLLVYSESYAQRFDLLRHVRFPEKVVGVEYVGATEEEMKAWDLWSGTGGAFGG</sequence>
<protein>
    <submittedName>
        <fullName evidence="1">Uncharacterized protein</fullName>
    </submittedName>
</protein>
<organism evidence="1 2">
    <name type="scientific">Platanthera zijinensis</name>
    <dbReference type="NCBI Taxonomy" id="2320716"/>
    <lineage>
        <taxon>Eukaryota</taxon>
        <taxon>Viridiplantae</taxon>
        <taxon>Streptophyta</taxon>
        <taxon>Embryophyta</taxon>
        <taxon>Tracheophyta</taxon>
        <taxon>Spermatophyta</taxon>
        <taxon>Magnoliopsida</taxon>
        <taxon>Liliopsida</taxon>
        <taxon>Asparagales</taxon>
        <taxon>Orchidaceae</taxon>
        <taxon>Orchidoideae</taxon>
        <taxon>Orchideae</taxon>
        <taxon>Orchidinae</taxon>
        <taxon>Platanthera</taxon>
    </lineage>
</organism>
<proteinExistence type="predicted"/>
<evidence type="ECO:0000313" key="2">
    <source>
        <dbReference type="Proteomes" id="UP001418222"/>
    </source>
</evidence>
<keyword evidence="2" id="KW-1185">Reference proteome</keyword>